<dbReference type="Gene3D" id="1.20.1250.20">
    <property type="entry name" value="MFS general substrate transporter like domains"/>
    <property type="match status" value="1"/>
</dbReference>
<dbReference type="GO" id="GO:0016323">
    <property type="term" value="C:basolateral plasma membrane"/>
    <property type="evidence" value="ECO:0007669"/>
    <property type="project" value="TreeGrafter"/>
</dbReference>
<dbReference type="InterPro" id="IPR036259">
    <property type="entry name" value="MFS_trans_sf"/>
</dbReference>
<keyword evidence="1" id="KW-1015">Disulfide bond</keyword>
<evidence type="ECO:0000256" key="2">
    <source>
        <dbReference type="SAM" id="Phobius"/>
    </source>
</evidence>
<organism evidence="3 4">
    <name type="scientific">Mytilus edulis</name>
    <name type="common">Blue mussel</name>
    <dbReference type="NCBI Taxonomy" id="6550"/>
    <lineage>
        <taxon>Eukaryota</taxon>
        <taxon>Metazoa</taxon>
        <taxon>Spiralia</taxon>
        <taxon>Lophotrochozoa</taxon>
        <taxon>Mollusca</taxon>
        <taxon>Bivalvia</taxon>
        <taxon>Autobranchia</taxon>
        <taxon>Pteriomorphia</taxon>
        <taxon>Mytilida</taxon>
        <taxon>Mytiloidea</taxon>
        <taxon>Mytilidae</taxon>
        <taxon>Mytilinae</taxon>
        <taxon>Mytilus</taxon>
    </lineage>
</organism>
<feature type="transmembrane region" description="Helical" evidence="2">
    <location>
        <begin position="261"/>
        <end position="286"/>
    </location>
</feature>
<evidence type="ECO:0000256" key="1">
    <source>
        <dbReference type="ARBA" id="ARBA00023157"/>
    </source>
</evidence>
<name>A0A8S3TWT6_MYTED</name>
<dbReference type="PANTHER" id="PTHR11388:SF142">
    <property type="entry name" value="SOLUTE CARRIER ORGANIC ANION TRANSPORTER FAMILY MEMBER 5A1"/>
    <property type="match status" value="1"/>
</dbReference>
<feature type="transmembrane region" description="Helical" evidence="2">
    <location>
        <begin position="213"/>
        <end position="241"/>
    </location>
</feature>
<dbReference type="GO" id="GO:0015347">
    <property type="term" value="F:sodium-independent organic anion transmembrane transporter activity"/>
    <property type="evidence" value="ECO:0007669"/>
    <property type="project" value="TreeGrafter"/>
</dbReference>
<dbReference type="EMBL" id="CAJPWZ010002326">
    <property type="protein sequence ID" value="CAG2235726.1"/>
    <property type="molecule type" value="Genomic_DNA"/>
</dbReference>
<reference evidence="3" key="1">
    <citation type="submission" date="2021-03" db="EMBL/GenBank/DDBJ databases">
        <authorList>
            <person name="Bekaert M."/>
        </authorList>
    </citation>
    <scope>NUCLEOTIDE SEQUENCE</scope>
</reference>
<dbReference type="Pfam" id="PF03137">
    <property type="entry name" value="OATP"/>
    <property type="match status" value="2"/>
</dbReference>
<proteinExistence type="predicted"/>
<dbReference type="GO" id="GO:0043252">
    <property type="term" value="P:sodium-independent organic anion transport"/>
    <property type="evidence" value="ECO:0007669"/>
    <property type="project" value="TreeGrafter"/>
</dbReference>
<evidence type="ECO:0000313" key="4">
    <source>
        <dbReference type="Proteomes" id="UP000683360"/>
    </source>
</evidence>
<keyword evidence="2" id="KW-0472">Membrane</keyword>
<keyword evidence="2" id="KW-0812">Transmembrane</keyword>
<feature type="transmembrane region" description="Helical" evidence="2">
    <location>
        <begin position="372"/>
        <end position="389"/>
    </location>
</feature>
<accession>A0A8S3TWT6</accession>
<feature type="transmembrane region" description="Helical" evidence="2">
    <location>
        <begin position="174"/>
        <end position="192"/>
    </location>
</feature>
<feature type="transmembrane region" description="Helical" evidence="2">
    <location>
        <begin position="64"/>
        <end position="85"/>
    </location>
</feature>
<feature type="transmembrane region" description="Helical" evidence="2">
    <location>
        <begin position="298"/>
        <end position="319"/>
    </location>
</feature>
<keyword evidence="2" id="KW-1133">Transmembrane helix</keyword>
<evidence type="ECO:0000313" key="3">
    <source>
        <dbReference type="EMBL" id="CAG2235726.1"/>
    </source>
</evidence>
<feature type="transmembrane region" description="Helical" evidence="2">
    <location>
        <begin position="21"/>
        <end position="44"/>
    </location>
</feature>
<feature type="transmembrane region" description="Helical" evidence="2">
    <location>
        <begin position="331"/>
        <end position="351"/>
    </location>
</feature>
<sequence>MDTEIQCGIGRFKPNCLQCFATMKIFTVFYSISALMTSTLSVYIASQITTIEKQFGFTSTQSGLLMSCNDIGYLAVTLFVSYFADKVHGPRVLSFSTLSFGAAGIICAIPYFVSPMYSKSILPKTSNGSRSGDFFAKMTSSGQLCGASSNFDQSNSNMSCSSNSHTSVGVANEFTPVAMAIIAVGMILQGIGKSPRQAFITTYIDNNVKKTQTAVYVGSVMAVAIFGPALGFGLGGLFSKIYVTLEEFFKDIYGLLRNKLYVLIIVGRCLILIVVSGSVAFGPKYIETQFTLPAWKSNLVIGVTRIIAVSVGTFIGGYLTSKKRISPLGCGRLIVILSFLTIVHYLIQMFLGCPTPKIIEYDRSVKDNQKGIAIAFSAFITTLFGWFLGPVIFGEIIDMCCEIWSSRCGVKGSCALYNNVNFRYAVYGFSLIMRCIVLIIDIIAYLIARKKTDWSTGETRRESKVDLPEKQSFIVDEGDTNGHNSYIKTILEHKDIKETKNLS</sequence>
<dbReference type="SUPFAM" id="SSF103473">
    <property type="entry name" value="MFS general substrate transporter"/>
    <property type="match status" value="1"/>
</dbReference>
<gene>
    <name evidence="3" type="ORF">MEDL_48270</name>
</gene>
<keyword evidence="4" id="KW-1185">Reference proteome</keyword>
<dbReference type="Proteomes" id="UP000683360">
    <property type="component" value="Unassembled WGS sequence"/>
</dbReference>
<dbReference type="PANTHER" id="PTHR11388">
    <property type="entry name" value="ORGANIC ANION TRANSPORTER"/>
    <property type="match status" value="1"/>
</dbReference>
<feature type="transmembrane region" description="Helical" evidence="2">
    <location>
        <begin position="426"/>
        <end position="448"/>
    </location>
</feature>
<dbReference type="AlphaFoldDB" id="A0A8S3TWT6"/>
<comment type="caution">
    <text evidence="3">The sequence shown here is derived from an EMBL/GenBank/DDBJ whole genome shotgun (WGS) entry which is preliminary data.</text>
</comment>
<feature type="transmembrane region" description="Helical" evidence="2">
    <location>
        <begin position="92"/>
        <end position="113"/>
    </location>
</feature>
<dbReference type="OrthoDB" id="5062115at2759"/>
<dbReference type="InterPro" id="IPR004156">
    <property type="entry name" value="OATP"/>
</dbReference>
<protein>
    <submittedName>
        <fullName evidence="3">SLCO3A</fullName>
    </submittedName>
</protein>